<reference evidence="5 6" key="1">
    <citation type="submission" date="2018-10" db="EMBL/GenBank/DDBJ databases">
        <title>Isolation, diversity and antifungal activity of actinobacteria from wheat.</title>
        <authorList>
            <person name="Han C."/>
        </authorList>
    </citation>
    <scope>NUCLEOTIDE SEQUENCE [LARGE SCALE GENOMIC DNA]</scope>
    <source>
        <strain evidence="5 6">NEAU-YY642</strain>
    </source>
</reference>
<keyword evidence="1" id="KW-0326">Glycosidase</keyword>
<dbReference type="Pfam" id="PF00754">
    <property type="entry name" value="F5_F8_type_C"/>
    <property type="match status" value="3"/>
</dbReference>
<keyword evidence="6" id="KW-1185">Reference proteome</keyword>
<dbReference type="Pfam" id="PF07705">
    <property type="entry name" value="CARDB"/>
    <property type="match status" value="1"/>
</dbReference>
<dbReference type="SMART" id="SM00231">
    <property type="entry name" value="FA58C"/>
    <property type="match status" value="2"/>
</dbReference>
<evidence type="ECO:0000256" key="3">
    <source>
        <dbReference type="SAM" id="MobiDB-lite"/>
    </source>
</evidence>
<evidence type="ECO:0000313" key="5">
    <source>
        <dbReference type="EMBL" id="RMI42382.1"/>
    </source>
</evidence>
<dbReference type="InterPro" id="IPR006626">
    <property type="entry name" value="PbH1"/>
</dbReference>
<dbReference type="PANTHER" id="PTHR45713:SF6">
    <property type="entry name" value="F5_8 TYPE C DOMAIN-CONTAINING PROTEIN"/>
    <property type="match status" value="1"/>
</dbReference>
<feature type="region of interest" description="Disordered" evidence="3">
    <location>
        <begin position="1"/>
        <end position="25"/>
    </location>
</feature>
<dbReference type="SUPFAM" id="SSF51126">
    <property type="entry name" value="Pectin lyase-like"/>
    <property type="match status" value="1"/>
</dbReference>
<dbReference type="InterPro" id="IPR000421">
    <property type="entry name" value="FA58C"/>
</dbReference>
<dbReference type="SUPFAM" id="SSF49785">
    <property type="entry name" value="Galactose-binding domain-like"/>
    <property type="match status" value="3"/>
</dbReference>
<dbReference type="GO" id="GO:0000272">
    <property type="term" value="P:polysaccharide catabolic process"/>
    <property type="evidence" value="ECO:0007669"/>
    <property type="project" value="UniProtKB-KW"/>
</dbReference>
<accession>A0A3M2LYZ7</accession>
<dbReference type="PANTHER" id="PTHR45713">
    <property type="entry name" value="FTP DOMAIN-CONTAINING PROTEIN"/>
    <property type="match status" value="1"/>
</dbReference>
<protein>
    <submittedName>
        <fullName evidence="5">Glycosyl hydrolase</fullName>
    </submittedName>
</protein>
<comment type="caution">
    <text evidence="5">The sequence shown here is derived from an EMBL/GenBank/DDBJ whole genome shotgun (WGS) entry which is preliminary data.</text>
</comment>
<evidence type="ECO:0000259" key="4">
    <source>
        <dbReference type="SMART" id="SM00231"/>
    </source>
</evidence>
<dbReference type="InterPro" id="IPR051941">
    <property type="entry name" value="BG_Antigen-Binding_Lectin"/>
</dbReference>
<dbReference type="CDD" id="cd00063">
    <property type="entry name" value="FN3"/>
    <property type="match status" value="1"/>
</dbReference>
<sequence length="1354" mass="141627">MRGQEMRPGARTGTGPGARRRPARRRAGVAALTAALIAGGLTAGTAAAGQEAGLAVGAPATASSVGDTGPAGLVTDGDRDTYWESAAGDLPAWVAADLGEVNRIDAVELSLPADWDAREQTLAVEGSMDGQSFTALSATATHAFDPADDNRVTIPLPEVRTRFVRVEITANSASDTAQLSELTVRRAEESRENLAASAAFTASSSAGDQAAELAGDGAAESYWQSESGELPQWLQADLGASVPVNRVVLGLPPDFEARTQTLTLQASQDGAEFTELTPAEDALFDAGAAENTVTLAFDSTVARYLRVSVTGNSVEEAAQLGEMEIYGPTGGDTQAPSAPTELTAVTSTPGQVALSWAAAEDDGEIAGYEILADGVSRSTVEGDVTSFIDTQPADADVEYTVRALDAAGNRSADSEPVRHEGELDAQAVELAEGKPISASSFVHTFVASNANDGDLDTYWEGASGAYPSQLTVELGAESELDSVVVALNPDSAWGARTQRIEVLGRAQGSDEFTSLVGAADYAFSPGDGNAVTIPVSGRAADVRLAFTGNTGAGNGQVAEFQVHGEPAPNPDLEVVALTARPPAPLESEPLTLTATVRNGGSEASPATDVAFAVDGEEAATAEVGALEPGETAEVAGDVGAHPAGSHPVSAVVDPENTVVEQDENNNSYEAPEPVVVEPVPSADLVVERVSWEPATPQAGDEVTFSAWLANRGSLDTSADAHEVTLRLSGPGGEAATLSGSFNGVIAAGAVTSAVELGSWEATDGSFTLATTVGADEAEIPAKRQNNTDTRAFSVGRGAQMPYALYEAEDAEVGGGAQVVGPNRDVGDLAGEASGRRAVTLESTGAYVEFTTGQSTNTLVTRFSIPDSPGGGGIDSTLNVYVDGEQAGVLELTSRYAWLYGNEAQPGNSPGMGGPRHIYDEAHLLLDRTVPAGSTIRLQKDAANDTEYAIDFVSLEQVAPQPNPDPAAYTEPEGFTHQDVQDALDRVRMDTTGTLVGVYLPPGDYETSNKFQVYGGAVEVLGAGVWYTRFHAPQGQTETDIGFRADSTASGSTFAHFTYLGNYTTRIDGPGKVFDFSNVTDMVIDDVWTEHMVCLYWGANTDRVTISNSRMRNLFADGLNMTNGSTDNHVVNNETRATGDDSFALFSAIDAGGADETGNLYENLTSLLTWRAAGLAVYGGYDNTFRNIRIADTLVYSGITISSLDFGYPMNGFGEIPTNFENITIERAGGHFWGDQVFPGIWLFSASEVFQGIRVTDVDIIDPTYVGIMFQTNYVGGQPEHPVTDTVLTNVTISGAQRSGDAHDHKSGIGVWANEMPEAGQGPAVGEATFHNLVLNDNAEDFRNTTSTFTFHLDP</sequence>
<keyword evidence="5" id="KW-0378">Hydrolase</keyword>
<dbReference type="InterPro" id="IPR011050">
    <property type="entry name" value="Pectin_lyase_fold/virulence"/>
</dbReference>
<dbReference type="InterPro" id="IPR008979">
    <property type="entry name" value="Galactose-bd-like_sf"/>
</dbReference>
<proteinExistence type="predicted"/>
<dbReference type="InterPro" id="IPR012334">
    <property type="entry name" value="Pectin_lyas_fold"/>
</dbReference>
<dbReference type="GO" id="GO:0016798">
    <property type="term" value="F:hydrolase activity, acting on glycosyl bonds"/>
    <property type="evidence" value="ECO:0007669"/>
    <property type="project" value="UniProtKB-KW"/>
</dbReference>
<evidence type="ECO:0000256" key="1">
    <source>
        <dbReference type="ARBA" id="ARBA00023295"/>
    </source>
</evidence>
<feature type="domain" description="F5/8 type C" evidence="4">
    <location>
        <begin position="51"/>
        <end position="185"/>
    </location>
</feature>
<feature type="domain" description="F5/8 type C" evidence="4">
    <location>
        <begin position="192"/>
        <end position="328"/>
    </location>
</feature>
<dbReference type="CDD" id="cd14490">
    <property type="entry name" value="CBM6-CBM35-CBM36_like_1"/>
    <property type="match status" value="1"/>
</dbReference>
<dbReference type="Gene3D" id="2.160.20.10">
    <property type="entry name" value="Single-stranded right-handed beta-helix, Pectin lyase-like"/>
    <property type="match status" value="1"/>
</dbReference>
<dbReference type="Pfam" id="PF22815">
    <property type="entry name" value="CatAgl_D1"/>
    <property type="match status" value="1"/>
</dbReference>
<dbReference type="Pfam" id="PF22816">
    <property type="entry name" value="CatAgl_D2"/>
    <property type="match status" value="1"/>
</dbReference>
<dbReference type="Proteomes" id="UP000278673">
    <property type="component" value="Unassembled WGS sequence"/>
</dbReference>
<organism evidence="5 6">
    <name type="scientific">Streptomyces triticirhizae</name>
    <dbReference type="NCBI Taxonomy" id="2483353"/>
    <lineage>
        <taxon>Bacteria</taxon>
        <taxon>Bacillati</taxon>
        <taxon>Actinomycetota</taxon>
        <taxon>Actinomycetes</taxon>
        <taxon>Kitasatosporales</taxon>
        <taxon>Streptomycetaceae</taxon>
        <taxon>Streptomyces</taxon>
    </lineage>
</organism>
<dbReference type="InterPro" id="IPR036116">
    <property type="entry name" value="FN3_sf"/>
</dbReference>
<name>A0A3M2LYZ7_9ACTN</name>
<dbReference type="SUPFAM" id="SSF49265">
    <property type="entry name" value="Fibronectin type III"/>
    <property type="match status" value="1"/>
</dbReference>
<keyword evidence="2" id="KW-0624">Polysaccharide degradation</keyword>
<gene>
    <name evidence="5" type="ORF">EBN88_09280</name>
</gene>
<keyword evidence="2" id="KW-0119">Carbohydrate metabolism</keyword>
<dbReference type="InterPro" id="IPR055149">
    <property type="entry name" value="Agl_cat_D2"/>
</dbReference>
<dbReference type="SMART" id="SM00710">
    <property type="entry name" value="PbH1"/>
    <property type="match status" value="5"/>
</dbReference>
<dbReference type="InterPro" id="IPR011635">
    <property type="entry name" value="CARDB"/>
</dbReference>
<dbReference type="InterPro" id="IPR013783">
    <property type="entry name" value="Ig-like_fold"/>
</dbReference>
<dbReference type="Gene3D" id="2.60.40.10">
    <property type="entry name" value="Immunoglobulins"/>
    <property type="match status" value="3"/>
</dbReference>
<dbReference type="InterPro" id="IPR033801">
    <property type="entry name" value="CBM6-CBM35-CBM36-like_1"/>
</dbReference>
<evidence type="ECO:0000313" key="6">
    <source>
        <dbReference type="Proteomes" id="UP000278673"/>
    </source>
</evidence>
<dbReference type="EMBL" id="RFFJ01000035">
    <property type="protein sequence ID" value="RMI42382.1"/>
    <property type="molecule type" value="Genomic_DNA"/>
</dbReference>
<evidence type="ECO:0000256" key="2">
    <source>
        <dbReference type="ARBA" id="ARBA00023326"/>
    </source>
</evidence>
<dbReference type="Gene3D" id="2.60.120.260">
    <property type="entry name" value="Galactose-binding domain-like"/>
    <property type="match status" value="4"/>
</dbReference>
<dbReference type="InterPro" id="IPR003961">
    <property type="entry name" value="FN3_dom"/>
</dbReference>